<proteinExistence type="predicted"/>
<keyword evidence="1" id="KW-0732">Signal</keyword>
<evidence type="ECO:0000313" key="2">
    <source>
        <dbReference type="EMBL" id="KAI3915169.1"/>
    </source>
</evidence>
<name>A0AAD4XHQ4_9MAGN</name>
<dbReference type="EMBL" id="JAJJMB010009172">
    <property type="protein sequence ID" value="KAI3915169.1"/>
    <property type="molecule type" value="Genomic_DNA"/>
</dbReference>
<protein>
    <submittedName>
        <fullName evidence="2">Uncharacterized protein</fullName>
    </submittedName>
</protein>
<comment type="caution">
    <text evidence="2">The sequence shown here is derived from an EMBL/GenBank/DDBJ whole genome shotgun (WGS) entry which is preliminary data.</text>
</comment>
<evidence type="ECO:0000256" key="1">
    <source>
        <dbReference type="SAM" id="SignalP"/>
    </source>
</evidence>
<keyword evidence="3" id="KW-1185">Reference proteome</keyword>
<feature type="signal peptide" evidence="1">
    <location>
        <begin position="1"/>
        <end position="28"/>
    </location>
</feature>
<gene>
    <name evidence="2" type="ORF">MKW98_011514</name>
</gene>
<reference evidence="2" key="1">
    <citation type="submission" date="2022-04" db="EMBL/GenBank/DDBJ databases">
        <title>A functionally conserved STORR gene fusion in Papaver species that diverged 16.8 million years ago.</title>
        <authorList>
            <person name="Catania T."/>
        </authorList>
    </citation>
    <scope>NUCLEOTIDE SEQUENCE</scope>
    <source>
        <strain evidence="2">S-188037</strain>
    </source>
</reference>
<dbReference type="AlphaFoldDB" id="A0AAD4XHQ4"/>
<feature type="chain" id="PRO_5042110566" evidence="1">
    <location>
        <begin position="29"/>
        <end position="277"/>
    </location>
</feature>
<organism evidence="2 3">
    <name type="scientific">Papaver atlanticum</name>
    <dbReference type="NCBI Taxonomy" id="357466"/>
    <lineage>
        <taxon>Eukaryota</taxon>
        <taxon>Viridiplantae</taxon>
        <taxon>Streptophyta</taxon>
        <taxon>Embryophyta</taxon>
        <taxon>Tracheophyta</taxon>
        <taxon>Spermatophyta</taxon>
        <taxon>Magnoliopsida</taxon>
        <taxon>Ranunculales</taxon>
        <taxon>Papaveraceae</taxon>
        <taxon>Papaveroideae</taxon>
        <taxon>Papaver</taxon>
    </lineage>
</organism>
<accession>A0AAD4XHQ4</accession>
<dbReference type="Proteomes" id="UP001202328">
    <property type="component" value="Unassembled WGS sequence"/>
</dbReference>
<sequence length="277" mass="30618">MVCKSSQVLLLLIFAILALYAYTESVSAANEYCAADGEFFRYVSGKNCGDVYEYKNCEQWCLDRKKWFDKHYIIKGKNLIGGFVGSFYAGDTCVCCCKDAIHGKDPPPSPPRANKYCPANNIEVYERSLWIVGCDKADVYDNCADWCIKNFRTYAKRFEVDGNCVCCCADVKPPPPCLPSSPAPPPPPALPPPPACQECVCALNNRYCPANNIERVWPNMICGDGASADFDHCQSWCAVRGRSYTTNKYKLKDGRVDCVCCCGDALRPPPLPSQGNG</sequence>
<evidence type="ECO:0000313" key="3">
    <source>
        <dbReference type="Proteomes" id="UP001202328"/>
    </source>
</evidence>